<evidence type="ECO:0000313" key="7">
    <source>
        <dbReference type="EMBL" id="CAH6776828.1"/>
    </source>
</evidence>
<evidence type="ECO:0000256" key="5">
    <source>
        <dbReference type="SAM" id="MobiDB-lite"/>
    </source>
</evidence>
<dbReference type="AlphaFoldDB" id="A0AAU9YPB5"/>
<evidence type="ECO:0000256" key="1">
    <source>
        <dbReference type="ARBA" id="ARBA00004239"/>
    </source>
</evidence>
<feature type="region of interest" description="Disordered" evidence="5">
    <location>
        <begin position="25"/>
        <end position="102"/>
    </location>
</feature>
<accession>A0AAU9YPB5</accession>
<comment type="subcellular location">
    <subcellularLocation>
        <location evidence="1">Secreted</location>
        <location evidence="1">Extracellular space</location>
    </subcellularLocation>
</comment>
<dbReference type="GO" id="GO:0005615">
    <property type="term" value="C:extracellular space"/>
    <property type="evidence" value="ECO:0007669"/>
    <property type="project" value="TreeGrafter"/>
</dbReference>
<keyword evidence="8" id="KW-1185">Reference proteome</keyword>
<evidence type="ECO:0000313" key="8">
    <source>
        <dbReference type="Proteomes" id="UP001152836"/>
    </source>
</evidence>
<evidence type="ECO:0000256" key="4">
    <source>
        <dbReference type="ARBA" id="ARBA00022729"/>
    </source>
</evidence>
<name>A0AAU9YPB5_PHORO</name>
<comment type="caution">
    <text evidence="7">The sequence shown here is derived from an EMBL/GenBank/DDBJ whole genome shotgun (WGS) entry which is preliminary data.</text>
</comment>
<keyword evidence="4 6" id="KW-0732">Signal</keyword>
<dbReference type="PANTHER" id="PTHR17498">
    <property type="entry name" value="SEMINAL VESICLE SECRETORY PROTEIN 6-RELATED"/>
    <property type="match status" value="1"/>
</dbReference>
<dbReference type="Proteomes" id="UP001152836">
    <property type="component" value="Unassembled WGS sequence"/>
</dbReference>
<evidence type="ECO:0000256" key="2">
    <source>
        <dbReference type="ARBA" id="ARBA00010238"/>
    </source>
</evidence>
<comment type="similarity">
    <text evidence="2">Belongs to the SVP2/SVP5/SVP6 family.</text>
</comment>
<dbReference type="PANTHER" id="PTHR17498:SF1">
    <property type="entry name" value="SEMINAL VESICLE SECRETORY PROTEIN 6"/>
    <property type="match status" value="1"/>
</dbReference>
<dbReference type="InterPro" id="IPR035409">
    <property type="entry name" value="Svs4/5/6"/>
</dbReference>
<proteinExistence type="inferred from homology"/>
<evidence type="ECO:0000256" key="6">
    <source>
        <dbReference type="SAM" id="SignalP"/>
    </source>
</evidence>
<feature type="chain" id="PRO_5043885876" evidence="6">
    <location>
        <begin position="23"/>
        <end position="102"/>
    </location>
</feature>
<sequence length="102" mass="11169">MTPTSFFLLTLLLVLVTEPASGRFREKFSQTSEDQSSETSEIMAAGSSGGSSSITEEVYEERKYKHTGDSSAGDKSSLSAGELERSYTGRKEKQRFSQEVGK</sequence>
<organism evidence="7 8">
    <name type="scientific">Phodopus roborovskii</name>
    <name type="common">Roborovski's desert hamster</name>
    <name type="synonym">Cricetulus roborovskii</name>
    <dbReference type="NCBI Taxonomy" id="109678"/>
    <lineage>
        <taxon>Eukaryota</taxon>
        <taxon>Metazoa</taxon>
        <taxon>Chordata</taxon>
        <taxon>Craniata</taxon>
        <taxon>Vertebrata</taxon>
        <taxon>Euteleostomi</taxon>
        <taxon>Mammalia</taxon>
        <taxon>Eutheria</taxon>
        <taxon>Euarchontoglires</taxon>
        <taxon>Glires</taxon>
        <taxon>Rodentia</taxon>
        <taxon>Myomorpha</taxon>
        <taxon>Muroidea</taxon>
        <taxon>Cricetidae</taxon>
        <taxon>Cricetinae</taxon>
        <taxon>Phodopus</taxon>
    </lineage>
</organism>
<gene>
    <name evidence="7" type="primary">Svs6</name>
    <name evidence="7" type="ORF">PHOROB_LOCUS832</name>
</gene>
<dbReference type="Pfam" id="PF17381">
    <property type="entry name" value="Svs_4_5_6"/>
    <property type="match status" value="1"/>
</dbReference>
<keyword evidence="3" id="KW-0964">Secreted</keyword>
<feature type="signal peptide" evidence="6">
    <location>
        <begin position="1"/>
        <end position="22"/>
    </location>
</feature>
<feature type="compositionally biased region" description="Polar residues" evidence="5">
    <location>
        <begin position="69"/>
        <end position="79"/>
    </location>
</feature>
<dbReference type="EMBL" id="CALSGD010000043">
    <property type="protein sequence ID" value="CAH6776828.1"/>
    <property type="molecule type" value="Genomic_DNA"/>
</dbReference>
<feature type="compositionally biased region" description="Basic and acidic residues" evidence="5">
    <location>
        <begin position="82"/>
        <end position="102"/>
    </location>
</feature>
<evidence type="ECO:0000256" key="3">
    <source>
        <dbReference type="ARBA" id="ARBA00022525"/>
    </source>
</evidence>
<protein>
    <submittedName>
        <fullName evidence="7">Svs6 protein</fullName>
    </submittedName>
</protein>
<feature type="compositionally biased region" description="Low complexity" evidence="5">
    <location>
        <begin position="29"/>
        <end position="41"/>
    </location>
</feature>
<reference evidence="7" key="1">
    <citation type="submission" date="2022-06" db="EMBL/GenBank/DDBJ databases">
        <authorList>
            <person name="Andreotti S."/>
            <person name="Wyler E."/>
        </authorList>
    </citation>
    <scope>NUCLEOTIDE SEQUENCE</scope>
</reference>